<keyword evidence="12" id="KW-0969">Cilium</keyword>
<dbReference type="Gene3D" id="1.10.287.1700">
    <property type="match status" value="1"/>
</dbReference>
<evidence type="ECO:0000256" key="8">
    <source>
        <dbReference type="ARBA" id="ARBA00022927"/>
    </source>
</evidence>
<evidence type="ECO:0000256" key="5">
    <source>
        <dbReference type="ARBA" id="ARBA00022475"/>
    </source>
</evidence>
<dbReference type="Pfam" id="PF02050">
    <property type="entry name" value="FliJ"/>
    <property type="match status" value="1"/>
</dbReference>
<evidence type="ECO:0000256" key="7">
    <source>
        <dbReference type="ARBA" id="ARBA00022795"/>
    </source>
</evidence>
<dbReference type="Proteomes" id="UP000051217">
    <property type="component" value="Unassembled WGS sequence"/>
</dbReference>
<keyword evidence="6" id="KW-0145">Chemotaxis</keyword>
<evidence type="ECO:0000256" key="10">
    <source>
        <dbReference type="ARBA" id="ARBA00023225"/>
    </source>
</evidence>
<evidence type="ECO:0000256" key="4">
    <source>
        <dbReference type="ARBA" id="ARBA00022448"/>
    </source>
</evidence>
<name>A0ABR5PKI5_9LACO</name>
<feature type="coiled-coil region" evidence="11">
    <location>
        <begin position="82"/>
        <end position="127"/>
    </location>
</feature>
<sequence length="144" mass="17260">MEEFNFSLQKVLDYRLQVEDQVKGHFAEVNRLENEKNTELDQVMQEKDSMMETPQFSVSRMQVTRRYIQALNDQIMICHDQLLGLQAQKEQIRSELIEAQKQRKILERLKTKQLAQYQKELAREEQKQLDDFHRPQQNVNIALP</sequence>
<keyword evidence="13" id="KW-1185">Reference proteome</keyword>
<evidence type="ECO:0000256" key="2">
    <source>
        <dbReference type="ARBA" id="ARBA00010004"/>
    </source>
</evidence>
<evidence type="ECO:0000256" key="1">
    <source>
        <dbReference type="ARBA" id="ARBA00004413"/>
    </source>
</evidence>
<keyword evidence="12" id="KW-0282">Flagellum</keyword>
<keyword evidence="12" id="KW-0966">Cell projection</keyword>
<dbReference type="EMBL" id="AZFI01000076">
    <property type="protein sequence ID" value="KRM27067.1"/>
    <property type="molecule type" value="Genomic_DNA"/>
</dbReference>
<dbReference type="InterPro" id="IPR012823">
    <property type="entry name" value="Flagell_FliJ"/>
</dbReference>
<evidence type="ECO:0000256" key="3">
    <source>
        <dbReference type="ARBA" id="ARBA00020392"/>
    </source>
</evidence>
<comment type="subcellular location">
    <subcellularLocation>
        <location evidence="1">Cell membrane</location>
        <topology evidence="1">Peripheral membrane protein</topology>
        <orientation evidence="1">Cytoplasmic side</orientation>
    </subcellularLocation>
</comment>
<dbReference type="RefSeq" id="WP_056971978.1">
    <property type="nucleotide sequence ID" value="NZ_AZFI01000076.1"/>
</dbReference>
<reference evidence="12 13" key="1">
    <citation type="journal article" date="2015" name="Genome Announc.">
        <title>Expanding the biotechnology potential of lactobacilli through comparative genomics of 213 strains and associated genera.</title>
        <authorList>
            <person name="Sun Z."/>
            <person name="Harris H.M."/>
            <person name="McCann A."/>
            <person name="Guo C."/>
            <person name="Argimon S."/>
            <person name="Zhang W."/>
            <person name="Yang X."/>
            <person name="Jeffery I.B."/>
            <person name="Cooney J.C."/>
            <person name="Kagawa T.F."/>
            <person name="Liu W."/>
            <person name="Song Y."/>
            <person name="Salvetti E."/>
            <person name="Wrobel A."/>
            <person name="Rasinkangas P."/>
            <person name="Parkhill J."/>
            <person name="Rea M.C."/>
            <person name="O'Sullivan O."/>
            <person name="Ritari J."/>
            <person name="Douillard F.P."/>
            <person name="Paul Ross R."/>
            <person name="Yang R."/>
            <person name="Briner A.E."/>
            <person name="Felis G.E."/>
            <person name="de Vos W.M."/>
            <person name="Barrangou R."/>
            <person name="Klaenhammer T.R."/>
            <person name="Caufield P.W."/>
            <person name="Cui Y."/>
            <person name="Zhang H."/>
            <person name="O'Toole P.W."/>
        </authorList>
    </citation>
    <scope>NUCLEOTIDE SEQUENCE [LARGE SCALE GENOMIC DNA]</scope>
    <source>
        <strain evidence="12 13">DSM 15836</strain>
    </source>
</reference>
<evidence type="ECO:0000313" key="13">
    <source>
        <dbReference type="Proteomes" id="UP000051217"/>
    </source>
</evidence>
<keyword evidence="4" id="KW-0813">Transport</keyword>
<keyword evidence="5" id="KW-1003">Cell membrane</keyword>
<keyword evidence="8" id="KW-0653">Protein transport</keyword>
<gene>
    <name evidence="12" type="ORF">FC65_GL002038</name>
</gene>
<evidence type="ECO:0000256" key="6">
    <source>
        <dbReference type="ARBA" id="ARBA00022500"/>
    </source>
</evidence>
<keyword evidence="9" id="KW-0472">Membrane</keyword>
<keyword evidence="11" id="KW-0175">Coiled coil</keyword>
<proteinExistence type="inferred from homology"/>
<keyword evidence="10" id="KW-1006">Bacterial flagellum protein export</keyword>
<organism evidence="12 13">
    <name type="scientific">Ligilactobacillus acidipiscis DSM 15836</name>
    <dbReference type="NCBI Taxonomy" id="1423716"/>
    <lineage>
        <taxon>Bacteria</taxon>
        <taxon>Bacillati</taxon>
        <taxon>Bacillota</taxon>
        <taxon>Bacilli</taxon>
        <taxon>Lactobacillales</taxon>
        <taxon>Lactobacillaceae</taxon>
        <taxon>Ligilactobacillus</taxon>
    </lineage>
</organism>
<dbReference type="NCBIfam" id="TIGR02473">
    <property type="entry name" value="flagell_FliJ"/>
    <property type="match status" value="1"/>
</dbReference>
<dbReference type="InterPro" id="IPR053716">
    <property type="entry name" value="Flag_assembly_chemotaxis_eff"/>
</dbReference>
<feature type="coiled-coil region" evidence="11">
    <location>
        <begin position="15"/>
        <end position="49"/>
    </location>
</feature>
<accession>A0ABR5PKI5</accession>
<comment type="caution">
    <text evidence="12">The sequence shown here is derived from an EMBL/GenBank/DDBJ whole genome shotgun (WGS) entry which is preliminary data.</text>
</comment>
<evidence type="ECO:0000256" key="11">
    <source>
        <dbReference type="SAM" id="Coils"/>
    </source>
</evidence>
<keyword evidence="7" id="KW-1005">Bacterial flagellum biogenesis</keyword>
<evidence type="ECO:0000256" key="9">
    <source>
        <dbReference type="ARBA" id="ARBA00023136"/>
    </source>
</evidence>
<comment type="similarity">
    <text evidence="2">Belongs to the FliJ family.</text>
</comment>
<protein>
    <recommendedName>
        <fullName evidence="3">Flagellar FliJ protein</fullName>
    </recommendedName>
</protein>
<evidence type="ECO:0000313" key="12">
    <source>
        <dbReference type="EMBL" id="KRM27067.1"/>
    </source>
</evidence>